<dbReference type="InterPro" id="IPR048256">
    <property type="entry name" value="Tektin-like"/>
</dbReference>
<feature type="coiled-coil region" evidence="4">
    <location>
        <begin position="174"/>
        <end position="208"/>
    </location>
</feature>
<evidence type="ECO:0000256" key="3">
    <source>
        <dbReference type="RuleBase" id="RU367040"/>
    </source>
</evidence>
<dbReference type="Proteomes" id="UP000275846">
    <property type="component" value="Unassembled WGS sequence"/>
</dbReference>
<evidence type="ECO:0000313" key="6">
    <source>
        <dbReference type="Proteomes" id="UP000275846"/>
    </source>
</evidence>
<dbReference type="GO" id="GO:0005930">
    <property type="term" value="C:axoneme"/>
    <property type="evidence" value="ECO:0007669"/>
    <property type="project" value="UniProtKB-SubCell"/>
</dbReference>
<organism evidence="7">
    <name type="scientific">Schistocephalus solidus</name>
    <name type="common">Tapeworm</name>
    <dbReference type="NCBI Taxonomy" id="70667"/>
    <lineage>
        <taxon>Eukaryota</taxon>
        <taxon>Metazoa</taxon>
        <taxon>Spiralia</taxon>
        <taxon>Lophotrochozoa</taxon>
        <taxon>Platyhelminthes</taxon>
        <taxon>Cestoda</taxon>
        <taxon>Eucestoda</taxon>
        <taxon>Diphyllobothriidea</taxon>
        <taxon>Diphyllobothriidae</taxon>
        <taxon>Schistocephalus</taxon>
    </lineage>
</organism>
<evidence type="ECO:0000313" key="5">
    <source>
        <dbReference type="EMBL" id="VDL91250.1"/>
    </source>
</evidence>
<keyword evidence="3" id="KW-0282">Flagellum</keyword>
<dbReference type="STRING" id="70667.A0A183SKW7"/>
<keyword evidence="4" id="KW-0175">Coiled coil</keyword>
<dbReference type="PANTHER" id="PTHR19960:SF11">
    <property type="entry name" value="TEKTIN"/>
    <property type="match status" value="1"/>
</dbReference>
<evidence type="ECO:0000256" key="2">
    <source>
        <dbReference type="ARBA" id="ARBA00022490"/>
    </source>
</evidence>
<keyword evidence="6" id="KW-1185">Reference proteome</keyword>
<reference evidence="7" key="1">
    <citation type="submission" date="2016-06" db="UniProtKB">
        <authorList>
            <consortium name="WormBaseParasite"/>
        </authorList>
    </citation>
    <scope>IDENTIFICATION</scope>
</reference>
<dbReference type="WBParaSite" id="SSLN_0000502001-mRNA-1">
    <property type="protein sequence ID" value="SSLN_0000502001-mRNA-1"/>
    <property type="gene ID" value="SSLN_0000502001"/>
</dbReference>
<dbReference type="OrthoDB" id="9886517at2759"/>
<evidence type="ECO:0000256" key="1">
    <source>
        <dbReference type="ARBA" id="ARBA00007209"/>
    </source>
</evidence>
<keyword evidence="2" id="KW-0963">Cytoplasm</keyword>
<evidence type="ECO:0000256" key="4">
    <source>
        <dbReference type="SAM" id="Coils"/>
    </source>
</evidence>
<dbReference type="PANTHER" id="PTHR19960">
    <property type="entry name" value="TEKTIN"/>
    <property type="match status" value="1"/>
</dbReference>
<dbReference type="GO" id="GO:0060294">
    <property type="term" value="P:cilium movement involved in cell motility"/>
    <property type="evidence" value="ECO:0007669"/>
    <property type="project" value="UniProtKB-UniRule"/>
</dbReference>
<dbReference type="GO" id="GO:0060271">
    <property type="term" value="P:cilium assembly"/>
    <property type="evidence" value="ECO:0007669"/>
    <property type="project" value="UniProtKB-UniRule"/>
</dbReference>
<dbReference type="GO" id="GO:0015630">
    <property type="term" value="C:microtubule cytoskeleton"/>
    <property type="evidence" value="ECO:0007669"/>
    <property type="project" value="UniProtKB-UniRule"/>
</dbReference>
<name>A0A183SKW7_SCHSO</name>
<dbReference type="Pfam" id="PF03148">
    <property type="entry name" value="Tektin"/>
    <property type="match status" value="1"/>
</dbReference>
<dbReference type="InterPro" id="IPR000435">
    <property type="entry name" value="Tektins"/>
</dbReference>
<comment type="subcellular location">
    <subcellularLocation>
        <location evidence="3">Cytoplasm</location>
        <location evidence="3">Cytoskeleton</location>
        <location evidence="3">Cilium axoneme</location>
    </subcellularLocation>
</comment>
<reference evidence="5 6" key="2">
    <citation type="submission" date="2018-11" db="EMBL/GenBank/DDBJ databases">
        <authorList>
            <consortium name="Pathogen Informatics"/>
        </authorList>
    </citation>
    <scope>NUCLEOTIDE SEQUENCE [LARGE SCALE GENOMIC DNA]</scope>
    <source>
        <strain evidence="5 6">NST_G2</strain>
    </source>
</reference>
<evidence type="ECO:0000313" key="7">
    <source>
        <dbReference type="WBParaSite" id="SSLN_0000502001-mRNA-1"/>
    </source>
</evidence>
<comment type="similarity">
    <text evidence="1 3">Belongs to the tektin family.</text>
</comment>
<proteinExistence type="inferred from homology"/>
<gene>
    <name evidence="5" type="ORF">SSLN_LOCUS4865</name>
</gene>
<dbReference type="EMBL" id="UYSU01033025">
    <property type="protein sequence ID" value="VDL91250.1"/>
    <property type="molecule type" value="Genomic_DNA"/>
</dbReference>
<keyword evidence="3" id="KW-0969">Cilium</keyword>
<accession>A0A183SKW7</accession>
<sequence length="257" mass="29303">MEFMGHSQTSCYLTASRRQQITNKLPVLASLPPLKPTLPDTCPTPYPHRRSLTTLAYRPANYYSAAKISPAYPLTHSQVDSRAADTQLSEICGLRVPSVYSAARNALYTRYTPKNWSDSNQRLLQANDRAQKDSECLAHDSIRLEKELDDRTKMNQDDSTRRLGDKICDITFWASELDDEIGKMLQENNDLLRARRIAEKLLAESENQLHVSQECLYNREKRQGLDLVHDEVEKQLIEVIFVVVLSFKGSALFRSAV</sequence>
<dbReference type="GO" id="GO:0005634">
    <property type="term" value="C:nucleus"/>
    <property type="evidence" value="ECO:0007669"/>
    <property type="project" value="TreeGrafter"/>
</dbReference>
<keyword evidence="3" id="KW-0966">Cell projection</keyword>
<protein>
    <recommendedName>
        <fullName evidence="3">Tektin</fullName>
    </recommendedName>
</protein>
<dbReference type="AlphaFoldDB" id="A0A183SKW7"/>